<reference evidence="1 2" key="1">
    <citation type="submission" date="2013-12" db="EMBL/GenBank/DDBJ databases">
        <title>Draft genome of the parsitic nematode Ancylostoma duodenale.</title>
        <authorList>
            <person name="Mitreva M."/>
        </authorList>
    </citation>
    <scope>NUCLEOTIDE SEQUENCE [LARGE SCALE GENOMIC DNA]</scope>
    <source>
        <strain evidence="1 2">Zhejiang</strain>
    </source>
</reference>
<dbReference type="OrthoDB" id="5845094at2759"/>
<name>A0A0C2CU46_9BILA</name>
<dbReference type="SUPFAM" id="SSF56112">
    <property type="entry name" value="Protein kinase-like (PK-like)"/>
    <property type="match status" value="1"/>
</dbReference>
<keyword evidence="2" id="KW-1185">Reference proteome</keyword>
<evidence type="ECO:0000313" key="2">
    <source>
        <dbReference type="Proteomes" id="UP000054047"/>
    </source>
</evidence>
<dbReference type="PROSITE" id="PS01244">
    <property type="entry name" value="ACONITASE_2"/>
    <property type="match status" value="1"/>
</dbReference>
<organism evidence="1 2">
    <name type="scientific">Ancylostoma duodenale</name>
    <dbReference type="NCBI Taxonomy" id="51022"/>
    <lineage>
        <taxon>Eukaryota</taxon>
        <taxon>Metazoa</taxon>
        <taxon>Ecdysozoa</taxon>
        <taxon>Nematoda</taxon>
        <taxon>Chromadorea</taxon>
        <taxon>Rhabditida</taxon>
        <taxon>Rhabditina</taxon>
        <taxon>Rhabditomorpha</taxon>
        <taxon>Strongyloidea</taxon>
        <taxon>Ancylostomatidae</taxon>
        <taxon>Ancylostomatinae</taxon>
        <taxon>Ancylostoma</taxon>
    </lineage>
</organism>
<dbReference type="Proteomes" id="UP000054047">
    <property type="component" value="Unassembled WGS sequence"/>
</dbReference>
<protein>
    <recommendedName>
        <fullName evidence="3">Protein kinase domain-containing protein</fullName>
    </recommendedName>
</protein>
<dbReference type="InterPro" id="IPR050235">
    <property type="entry name" value="CK1_Ser-Thr_kinase"/>
</dbReference>
<proteinExistence type="predicted"/>
<evidence type="ECO:0000313" key="1">
    <source>
        <dbReference type="EMBL" id="KIH60408.1"/>
    </source>
</evidence>
<accession>A0A0C2CU46</accession>
<dbReference type="EMBL" id="KN730982">
    <property type="protein sequence ID" value="KIH60408.1"/>
    <property type="molecule type" value="Genomic_DNA"/>
</dbReference>
<dbReference type="InterPro" id="IPR018136">
    <property type="entry name" value="Aconitase_4Fe-4S_BS"/>
</dbReference>
<evidence type="ECO:0008006" key="3">
    <source>
        <dbReference type="Google" id="ProtNLM"/>
    </source>
</evidence>
<dbReference type="PANTHER" id="PTHR11909">
    <property type="entry name" value="CASEIN KINASE-RELATED"/>
    <property type="match status" value="1"/>
</dbReference>
<dbReference type="Gene3D" id="1.10.510.10">
    <property type="entry name" value="Transferase(Phosphotransferase) domain 1"/>
    <property type="match status" value="2"/>
</dbReference>
<sequence>MRSAIGFPTMFVAGRTDSFKFCVMQLVGPDLRALMWAMPKKRFSPSTAFRIALQTLDRLEKLHDAGYLNRNADGMLLKRRGCGPCVGTFPFTPLASATMKDQAPKDDLEGWFYMIMEVFLGYLPWHNSKMTLDHGLTREWKQFARGAFRDEMLGRLPSEFTPIFNNIINTRFEERPKYQFIQRMLYCSATRQGIKLDVPYDWQVEPELLDLVKRYTAYNEGYQQVIRTDEADTAVELHRIAEDETIAASVL</sequence>
<dbReference type="AlphaFoldDB" id="A0A0C2CU46"/>
<dbReference type="InterPro" id="IPR011009">
    <property type="entry name" value="Kinase-like_dom_sf"/>
</dbReference>
<gene>
    <name evidence="1" type="ORF">ANCDUO_09343</name>
</gene>